<proteinExistence type="predicted"/>
<dbReference type="PROSITE" id="PS50106">
    <property type="entry name" value="PDZ"/>
    <property type="match status" value="1"/>
</dbReference>
<dbReference type="PROSITE" id="PS50004">
    <property type="entry name" value="C2"/>
    <property type="match status" value="1"/>
</dbReference>
<organism evidence="3">
    <name type="scientific">Alexandrium monilatum</name>
    <dbReference type="NCBI Taxonomy" id="311494"/>
    <lineage>
        <taxon>Eukaryota</taxon>
        <taxon>Sar</taxon>
        <taxon>Alveolata</taxon>
        <taxon>Dinophyceae</taxon>
        <taxon>Gonyaulacales</taxon>
        <taxon>Pyrocystaceae</taxon>
        <taxon>Alexandrium</taxon>
    </lineage>
</organism>
<dbReference type="Gene3D" id="2.30.42.10">
    <property type="match status" value="1"/>
</dbReference>
<dbReference type="SUPFAM" id="SSF50156">
    <property type="entry name" value="PDZ domain-like"/>
    <property type="match status" value="1"/>
</dbReference>
<dbReference type="InterPro" id="IPR035892">
    <property type="entry name" value="C2_domain_sf"/>
</dbReference>
<dbReference type="AlphaFoldDB" id="A0A7S4RHW6"/>
<evidence type="ECO:0008006" key="4">
    <source>
        <dbReference type="Google" id="ProtNLM"/>
    </source>
</evidence>
<evidence type="ECO:0000259" key="2">
    <source>
        <dbReference type="PROSITE" id="PS50106"/>
    </source>
</evidence>
<gene>
    <name evidence="3" type="ORF">AMON00008_LOCUS35431</name>
</gene>
<dbReference type="InterPro" id="IPR000008">
    <property type="entry name" value="C2_dom"/>
</dbReference>
<evidence type="ECO:0000259" key="1">
    <source>
        <dbReference type="PROSITE" id="PS50004"/>
    </source>
</evidence>
<feature type="domain" description="PDZ" evidence="2">
    <location>
        <begin position="266"/>
        <end position="350"/>
    </location>
</feature>
<dbReference type="SMART" id="SM00239">
    <property type="entry name" value="C2"/>
    <property type="match status" value="1"/>
</dbReference>
<reference evidence="3" key="1">
    <citation type="submission" date="2021-01" db="EMBL/GenBank/DDBJ databases">
        <authorList>
            <person name="Corre E."/>
            <person name="Pelletier E."/>
            <person name="Niang G."/>
            <person name="Scheremetjew M."/>
            <person name="Finn R."/>
            <person name="Kale V."/>
            <person name="Holt S."/>
            <person name="Cochrane G."/>
            <person name="Meng A."/>
            <person name="Brown T."/>
            <person name="Cohen L."/>
        </authorList>
    </citation>
    <scope>NUCLEOTIDE SEQUENCE</scope>
    <source>
        <strain evidence="3">CCMP3105</strain>
    </source>
</reference>
<dbReference type="SUPFAM" id="SSF49562">
    <property type="entry name" value="C2 domain (Calcium/lipid-binding domain, CaLB)"/>
    <property type="match status" value="1"/>
</dbReference>
<dbReference type="EMBL" id="HBNR01050653">
    <property type="protein sequence ID" value="CAE4614450.1"/>
    <property type="molecule type" value="Transcribed_RNA"/>
</dbReference>
<dbReference type="InterPro" id="IPR001478">
    <property type="entry name" value="PDZ"/>
</dbReference>
<evidence type="ECO:0000313" key="3">
    <source>
        <dbReference type="EMBL" id="CAE4614450.1"/>
    </source>
</evidence>
<dbReference type="CDD" id="cd00030">
    <property type="entry name" value="C2"/>
    <property type="match status" value="1"/>
</dbReference>
<dbReference type="Pfam" id="PF00168">
    <property type="entry name" value="C2"/>
    <property type="match status" value="1"/>
</dbReference>
<protein>
    <recommendedName>
        <fullName evidence="4">PDZ domain-containing protein</fullName>
    </recommendedName>
</protein>
<feature type="domain" description="C2" evidence="1">
    <location>
        <begin position="25"/>
        <end position="149"/>
    </location>
</feature>
<dbReference type="InterPro" id="IPR036034">
    <property type="entry name" value="PDZ_sf"/>
</dbReference>
<sequence>MGNLCGEDKNSQTAETVDAGGIVESGPVIAGGAKADKEPKLVITIVGVRGIRMSDDVPDPGHSKRDCYCEVKGGGQMLWTTSAINDCCEPVWAEEYPVAELDDSSPLEFAVYSKDKDSGDLFRDDSDLLGMALLDAKDFEEGFNGELRLADSKMPEARIRVKVKVAGKDLPRGPDPEFAVTLERENKDKSWGGKFNLRDEVTLQVLEMKEGPFTEYNKGAPADQQIRVNDFIVKVNDTTGSSKGMLEEFKKSLKVDLTIAPGMYSAIIYGRGEADSPLGLAFANEQKDSEVLVVKTVDPAKHNEKARAHEKILKGDRIVSVSGVEGKEGDLLKKLKESTGKVELIVMRPRTSKNESEACLLRRRHSAP</sequence>
<dbReference type="Gene3D" id="2.60.40.150">
    <property type="entry name" value="C2 domain"/>
    <property type="match status" value="1"/>
</dbReference>
<name>A0A7S4RHW6_9DINO</name>
<accession>A0A7S4RHW6</accession>